<evidence type="ECO:0000256" key="1">
    <source>
        <dbReference type="SAM" id="Phobius"/>
    </source>
</evidence>
<reference evidence="2" key="1">
    <citation type="submission" date="2014-02" db="EMBL/GenBank/DDBJ databases">
        <title>Expanding our view of genomic diversity in Candidatus Accumulibacter clades.</title>
        <authorList>
            <person name="Skennerton C.T."/>
            <person name="Barr J.J."/>
            <person name="Slater F.R."/>
            <person name="Bond P.L."/>
            <person name="Tyson G.W."/>
        </authorList>
    </citation>
    <scope>NUCLEOTIDE SEQUENCE [LARGE SCALE GENOMIC DNA]</scope>
</reference>
<keyword evidence="3" id="KW-1185">Reference proteome</keyword>
<keyword evidence="1" id="KW-0812">Transmembrane</keyword>
<dbReference type="EMBL" id="JFAX01000003">
    <property type="protein sequence ID" value="EXI69037.1"/>
    <property type="molecule type" value="Genomic_DNA"/>
</dbReference>
<evidence type="ECO:0000313" key="2">
    <source>
        <dbReference type="EMBL" id="EXI69037.1"/>
    </source>
</evidence>
<accession>A0A011NWN8</accession>
<dbReference type="PATRIC" id="fig|1454001.3.peg.810"/>
<name>A0A011NWN8_9PROT</name>
<sequence length="52" mass="6065">MNGQLFMAPGWEEIPLLLFLLALVLVFFLIIRQNGKDYQEIEAWLAEEGLDR</sequence>
<feature type="transmembrane region" description="Helical" evidence="1">
    <location>
        <begin position="14"/>
        <end position="31"/>
    </location>
</feature>
<dbReference type="Proteomes" id="UP000020218">
    <property type="component" value="Unassembled WGS sequence"/>
</dbReference>
<comment type="caution">
    <text evidence="2">The sequence shown here is derived from an EMBL/GenBank/DDBJ whole genome shotgun (WGS) entry which is preliminary data.</text>
</comment>
<evidence type="ECO:0000313" key="3">
    <source>
        <dbReference type="Proteomes" id="UP000020218"/>
    </source>
</evidence>
<proteinExistence type="predicted"/>
<protein>
    <submittedName>
        <fullName evidence="2">Uncharacterized protein</fullName>
    </submittedName>
</protein>
<organism evidence="2 3">
    <name type="scientific">Candidatus Accumulibacter adjunctus</name>
    <dbReference type="NCBI Taxonomy" id="1454001"/>
    <lineage>
        <taxon>Bacteria</taxon>
        <taxon>Pseudomonadati</taxon>
        <taxon>Pseudomonadota</taxon>
        <taxon>Betaproteobacteria</taxon>
        <taxon>Candidatus Accumulibacter</taxon>
    </lineage>
</organism>
<gene>
    <name evidence="2" type="ORF">AW08_00863</name>
</gene>
<keyword evidence="1" id="KW-1133">Transmembrane helix</keyword>
<dbReference type="AlphaFoldDB" id="A0A011NWN8"/>
<keyword evidence="1" id="KW-0472">Membrane</keyword>